<evidence type="ECO:0000313" key="4">
    <source>
        <dbReference type="Proteomes" id="UP000332933"/>
    </source>
</evidence>
<dbReference type="Proteomes" id="UP000332933">
    <property type="component" value="Unassembled WGS sequence"/>
</dbReference>
<dbReference type="EMBL" id="VJMH01001226">
    <property type="protein sequence ID" value="KAF0712625.1"/>
    <property type="molecule type" value="Genomic_DNA"/>
</dbReference>
<keyword evidence="4" id="KW-1185">Reference proteome</keyword>
<feature type="region of interest" description="Disordered" evidence="1">
    <location>
        <begin position="220"/>
        <end position="239"/>
    </location>
</feature>
<dbReference type="AlphaFoldDB" id="A0A485KBV4"/>
<feature type="compositionally biased region" description="Acidic residues" evidence="1">
    <location>
        <begin position="229"/>
        <end position="239"/>
    </location>
</feature>
<protein>
    <submittedName>
        <fullName evidence="3">Aste57867_4761 protein</fullName>
    </submittedName>
</protein>
<evidence type="ECO:0000313" key="2">
    <source>
        <dbReference type="EMBL" id="KAF0712625.1"/>
    </source>
</evidence>
<reference evidence="2" key="2">
    <citation type="submission" date="2019-06" db="EMBL/GenBank/DDBJ databases">
        <title>Genomics analysis of Aphanomyces spp. identifies a new class of oomycete effector associated with host adaptation.</title>
        <authorList>
            <person name="Gaulin E."/>
        </authorList>
    </citation>
    <scope>NUCLEOTIDE SEQUENCE</scope>
    <source>
        <strain evidence="2">CBS 578.67</strain>
    </source>
</reference>
<sequence>MEGVTAATPTPCKVDLMYLPSIPTERRWSSPAHDNKCLDSFLEQLSPRSRRRRRSVAFCDKPRYIDSPCIETLDELVVRVSRGFPRHDMRPAHTKLHGFCHKSFMYLKYRHTSCASVFSLTATDIAMWRRLGHYDWDAADMAVDKIAWRQANESTTSNESDGDEDNDLVPSSSSDEGGETTMVAAVDRDDVDALVAVMNSVLSKGDASFSVIDIVHLCRDATAPPPSESNDDEEEDGWC</sequence>
<evidence type="ECO:0000256" key="1">
    <source>
        <dbReference type="SAM" id="MobiDB-lite"/>
    </source>
</evidence>
<feature type="region of interest" description="Disordered" evidence="1">
    <location>
        <begin position="152"/>
        <end position="179"/>
    </location>
</feature>
<dbReference type="EMBL" id="CAADRA010001226">
    <property type="protein sequence ID" value="VFT81857.1"/>
    <property type="molecule type" value="Genomic_DNA"/>
</dbReference>
<gene>
    <name evidence="3" type="primary">Aste57867_4761</name>
    <name evidence="2" type="ORF">As57867_004748</name>
    <name evidence="3" type="ORF">ASTE57867_4761</name>
</gene>
<name>A0A485KBV4_9STRA</name>
<organism evidence="3 4">
    <name type="scientific">Aphanomyces stellatus</name>
    <dbReference type="NCBI Taxonomy" id="120398"/>
    <lineage>
        <taxon>Eukaryota</taxon>
        <taxon>Sar</taxon>
        <taxon>Stramenopiles</taxon>
        <taxon>Oomycota</taxon>
        <taxon>Saprolegniomycetes</taxon>
        <taxon>Saprolegniales</taxon>
        <taxon>Verrucalvaceae</taxon>
        <taxon>Aphanomyces</taxon>
    </lineage>
</organism>
<evidence type="ECO:0000313" key="3">
    <source>
        <dbReference type="EMBL" id="VFT81857.1"/>
    </source>
</evidence>
<proteinExistence type="predicted"/>
<accession>A0A485KBV4</accession>
<reference evidence="3 4" key="1">
    <citation type="submission" date="2019-03" db="EMBL/GenBank/DDBJ databases">
        <authorList>
            <person name="Gaulin E."/>
            <person name="Dumas B."/>
        </authorList>
    </citation>
    <scope>NUCLEOTIDE SEQUENCE [LARGE SCALE GENOMIC DNA]</scope>
    <source>
        <strain evidence="3">CBS 568.67</strain>
    </source>
</reference>